<dbReference type="Proteomes" id="UP000252357">
    <property type="component" value="Unassembled WGS sequence"/>
</dbReference>
<dbReference type="AlphaFoldDB" id="A0A368L262"/>
<evidence type="ECO:0000256" key="3">
    <source>
        <dbReference type="HAMAP-Rule" id="MF_00649"/>
    </source>
</evidence>
<name>A0A368L262_9BURK</name>
<comment type="function">
    <text evidence="3">Inhibits all the catalytic activities of DNA gyrase by preventing its interaction with DNA. Acts by binding directly to the C-terminal domain of GyrB, which probably disrupts DNA binding by the gyrase.</text>
</comment>
<sequence length="66" mass="7638">MKVKCPTCHQTHDWDTRNRYRPFCSERCKQIDLGAWADERYRVAGAPLDENAVSVDEWGQSSSQAH</sequence>
<feature type="binding site" evidence="3">
    <location>
        <position position="24"/>
    </location>
    <ligand>
        <name>Zn(2+)</name>
        <dbReference type="ChEBI" id="CHEBI:29105"/>
    </ligand>
</feature>
<proteinExistence type="inferred from homology"/>
<keyword evidence="2 3" id="KW-0862">Zinc</keyword>
<keyword evidence="5" id="KW-1185">Reference proteome</keyword>
<evidence type="ECO:0000313" key="5">
    <source>
        <dbReference type="Proteomes" id="UP000252357"/>
    </source>
</evidence>
<comment type="cofactor">
    <cofactor evidence="3">
        <name>Zn(2+)</name>
        <dbReference type="ChEBI" id="CHEBI:29105"/>
    </cofactor>
    <text evidence="3">Binds 1 zinc ion.</text>
</comment>
<comment type="subunit">
    <text evidence="3">Interacts with GyrB.</text>
</comment>
<dbReference type="GO" id="GO:0006355">
    <property type="term" value="P:regulation of DNA-templated transcription"/>
    <property type="evidence" value="ECO:0007669"/>
    <property type="project" value="InterPro"/>
</dbReference>
<comment type="similarity">
    <text evidence="3">Belongs to the DNA gyrase inhibitor YacG family.</text>
</comment>
<feature type="binding site" evidence="3">
    <location>
        <position position="8"/>
    </location>
    <ligand>
        <name>Zn(2+)</name>
        <dbReference type="ChEBI" id="CHEBI:29105"/>
    </ligand>
</feature>
<dbReference type="OrthoDB" id="9809663at2"/>
<dbReference type="PANTHER" id="PTHR36150:SF1">
    <property type="entry name" value="DNA GYRASE INHIBITOR YACG"/>
    <property type="match status" value="1"/>
</dbReference>
<dbReference type="GO" id="GO:0008270">
    <property type="term" value="F:zinc ion binding"/>
    <property type="evidence" value="ECO:0007669"/>
    <property type="project" value="UniProtKB-UniRule"/>
</dbReference>
<keyword evidence="1 3" id="KW-0479">Metal-binding</keyword>
<feature type="binding site" evidence="3">
    <location>
        <position position="28"/>
    </location>
    <ligand>
        <name>Zn(2+)</name>
        <dbReference type="ChEBI" id="CHEBI:29105"/>
    </ligand>
</feature>
<organism evidence="4 5">
    <name type="scientific">Parvibium lacunae</name>
    <dbReference type="NCBI Taxonomy" id="1888893"/>
    <lineage>
        <taxon>Bacteria</taxon>
        <taxon>Pseudomonadati</taxon>
        <taxon>Pseudomonadota</taxon>
        <taxon>Betaproteobacteria</taxon>
        <taxon>Burkholderiales</taxon>
        <taxon>Alcaligenaceae</taxon>
        <taxon>Parvibium</taxon>
    </lineage>
</organism>
<dbReference type="PANTHER" id="PTHR36150">
    <property type="entry name" value="DNA GYRASE INHIBITOR YACG"/>
    <property type="match status" value="1"/>
</dbReference>
<evidence type="ECO:0000313" key="4">
    <source>
        <dbReference type="EMBL" id="RCS57541.1"/>
    </source>
</evidence>
<dbReference type="SUPFAM" id="SSF57716">
    <property type="entry name" value="Glucocorticoid receptor-like (DNA-binding domain)"/>
    <property type="match status" value="1"/>
</dbReference>
<evidence type="ECO:0000256" key="1">
    <source>
        <dbReference type="ARBA" id="ARBA00022723"/>
    </source>
</evidence>
<gene>
    <name evidence="3" type="primary">yacG</name>
    <name evidence="4" type="ORF">DU000_08855</name>
</gene>
<dbReference type="InterPro" id="IPR013088">
    <property type="entry name" value="Znf_NHR/GATA"/>
</dbReference>
<dbReference type="Pfam" id="PF03884">
    <property type="entry name" value="YacG"/>
    <property type="match status" value="1"/>
</dbReference>
<dbReference type="EMBL" id="QPGB01000003">
    <property type="protein sequence ID" value="RCS57541.1"/>
    <property type="molecule type" value="Genomic_DNA"/>
</dbReference>
<dbReference type="RefSeq" id="WP_114403023.1">
    <property type="nucleotide sequence ID" value="NZ_QPGB01000003.1"/>
</dbReference>
<accession>A0A368L262</accession>
<dbReference type="GO" id="GO:0008657">
    <property type="term" value="F:DNA topoisomerase type II (double strand cut, ATP-hydrolyzing) inhibitor activity"/>
    <property type="evidence" value="ECO:0007669"/>
    <property type="project" value="UniProtKB-UniRule"/>
</dbReference>
<dbReference type="InterPro" id="IPR005584">
    <property type="entry name" value="DNA_gyrase_inhibitor_YacG"/>
</dbReference>
<dbReference type="HAMAP" id="MF_00649">
    <property type="entry name" value="DNA_gyrase_inhibitor_YacG"/>
    <property type="match status" value="1"/>
</dbReference>
<dbReference type="Gene3D" id="3.30.50.10">
    <property type="entry name" value="Erythroid Transcription Factor GATA-1, subunit A"/>
    <property type="match status" value="1"/>
</dbReference>
<protein>
    <recommendedName>
        <fullName evidence="3">DNA gyrase inhibitor YacG</fullName>
    </recommendedName>
</protein>
<evidence type="ECO:0000256" key="2">
    <source>
        <dbReference type="ARBA" id="ARBA00022833"/>
    </source>
</evidence>
<reference evidence="4 5" key="1">
    <citation type="journal article" date="2018" name="Int. J. Syst. Evol. Microbiol.">
        <title>Parvibium lacunae gen. nov., sp. nov., a new member of the family Alcaligenaceae isolated from a freshwater pond.</title>
        <authorList>
            <person name="Chen W.M."/>
            <person name="Xie P.B."/>
            <person name="Hsu M.Y."/>
            <person name="Sheu S.Y."/>
        </authorList>
    </citation>
    <scope>NUCLEOTIDE SEQUENCE [LARGE SCALE GENOMIC DNA]</scope>
    <source>
        <strain evidence="4 5">KMB9</strain>
    </source>
</reference>
<comment type="caution">
    <text evidence="4">The sequence shown here is derived from an EMBL/GenBank/DDBJ whole genome shotgun (WGS) entry which is preliminary data.</text>
</comment>
<feature type="binding site" evidence="3">
    <location>
        <position position="5"/>
    </location>
    <ligand>
        <name>Zn(2+)</name>
        <dbReference type="ChEBI" id="CHEBI:29105"/>
    </ligand>
</feature>